<dbReference type="InterPro" id="IPR028976">
    <property type="entry name" value="CheC-like_sf"/>
</dbReference>
<dbReference type="PANTHER" id="PTHR43693:SF1">
    <property type="entry name" value="PROTEIN PHOSPHATASE CHEZ"/>
    <property type="match status" value="1"/>
</dbReference>
<reference evidence="3" key="2">
    <citation type="submission" date="2020-09" db="EMBL/GenBank/DDBJ databases">
        <authorList>
            <person name="Sun Q."/>
            <person name="Zhou Y."/>
        </authorList>
    </citation>
    <scope>NUCLEOTIDE SEQUENCE</scope>
    <source>
        <strain evidence="3">CGMCC 1.15725</strain>
    </source>
</reference>
<sequence>MVVELSALERDAVTEILNIGVGRAAASLSLMVRDEIQLSVPSAELLYGEAARLRLSLTADRMVAVREAFRGLLSGSAALLFPQSKSLDLVRMVLDEDLTAEEVTELEQEALVEIGNVILNGCLSSIADALVGEIETSIPVLLHADLATILPQAAGCEPVLLVLTIDFTIRSRDIQGHIVFLMDMQAAGIFQRLIADYITSIA</sequence>
<reference evidence="3" key="1">
    <citation type="journal article" date="2014" name="Int. J. Syst. Evol. Microbiol.">
        <title>Complete genome sequence of Corynebacterium casei LMG S-19264T (=DSM 44701T), isolated from a smear-ripened cheese.</title>
        <authorList>
            <consortium name="US DOE Joint Genome Institute (JGI-PGF)"/>
            <person name="Walter F."/>
            <person name="Albersmeier A."/>
            <person name="Kalinowski J."/>
            <person name="Ruckert C."/>
        </authorList>
    </citation>
    <scope>NUCLEOTIDE SEQUENCE</scope>
    <source>
        <strain evidence="3">CGMCC 1.15725</strain>
    </source>
</reference>
<comment type="caution">
    <text evidence="3">The sequence shown here is derived from an EMBL/GenBank/DDBJ whole genome shotgun (WGS) entry which is preliminary data.</text>
</comment>
<evidence type="ECO:0000256" key="2">
    <source>
        <dbReference type="ARBA" id="ARBA00022801"/>
    </source>
</evidence>
<keyword evidence="2" id="KW-0378">Hydrolase</keyword>
<dbReference type="GO" id="GO:0016787">
    <property type="term" value="F:hydrolase activity"/>
    <property type="evidence" value="ECO:0007669"/>
    <property type="project" value="UniProtKB-KW"/>
</dbReference>
<dbReference type="EMBL" id="BMJQ01000005">
    <property type="protein sequence ID" value="GGF15810.1"/>
    <property type="molecule type" value="Genomic_DNA"/>
</dbReference>
<accession>A0A8J2YSH2</accession>
<dbReference type="SUPFAM" id="SSF103039">
    <property type="entry name" value="CheC-like"/>
    <property type="match status" value="1"/>
</dbReference>
<gene>
    <name evidence="3" type="ORF">GCM10011611_21980</name>
</gene>
<dbReference type="AlphaFoldDB" id="A0A8J2YSH2"/>
<evidence type="ECO:0000313" key="4">
    <source>
        <dbReference type="Proteomes" id="UP000646365"/>
    </source>
</evidence>
<name>A0A8J2YSH2_9PROT</name>
<dbReference type="GO" id="GO:0006935">
    <property type="term" value="P:chemotaxis"/>
    <property type="evidence" value="ECO:0007669"/>
    <property type="project" value="UniProtKB-KW"/>
</dbReference>
<dbReference type="RefSeq" id="WP_189045576.1">
    <property type="nucleotide sequence ID" value="NZ_BMJQ01000005.1"/>
</dbReference>
<dbReference type="Gene3D" id="3.40.1550.10">
    <property type="entry name" value="CheC-like"/>
    <property type="match status" value="1"/>
</dbReference>
<proteinExistence type="predicted"/>
<evidence type="ECO:0000256" key="1">
    <source>
        <dbReference type="ARBA" id="ARBA00022500"/>
    </source>
</evidence>
<organism evidence="3 4">
    <name type="scientific">Aliidongia dinghuensis</name>
    <dbReference type="NCBI Taxonomy" id="1867774"/>
    <lineage>
        <taxon>Bacteria</taxon>
        <taxon>Pseudomonadati</taxon>
        <taxon>Pseudomonadota</taxon>
        <taxon>Alphaproteobacteria</taxon>
        <taxon>Rhodospirillales</taxon>
        <taxon>Dongiaceae</taxon>
        <taxon>Aliidongia</taxon>
    </lineage>
</organism>
<dbReference type="CDD" id="cd17910">
    <property type="entry name" value="CheC_ClassII"/>
    <property type="match status" value="1"/>
</dbReference>
<protein>
    <submittedName>
        <fullName evidence="3">Chemotaxis protein CheC</fullName>
    </submittedName>
</protein>
<dbReference type="Proteomes" id="UP000646365">
    <property type="component" value="Unassembled WGS sequence"/>
</dbReference>
<evidence type="ECO:0000313" key="3">
    <source>
        <dbReference type="EMBL" id="GGF15810.1"/>
    </source>
</evidence>
<keyword evidence="4" id="KW-1185">Reference proteome</keyword>
<keyword evidence="1" id="KW-0145">Chemotaxis</keyword>
<dbReference type="InterPro" id="IPR050992">
    <property type="entry name" value="CheZ_family_phosphatases"/>
</dbReference>
<dbReference type="PANTHER" id="PTHR43693">
    <property type="entry name" value="PROTEIN PHOSPHATASE CHEZ"/>
    <property type="match status" value="1"/>
</dbReference>